<dbReference type="InterPro" id="IPR039424">
    <property type="entry name" value="SBP_5"/>
</dbReference>
<evidence type="ECO:0000256" key="6">
    <source>
        <dbReference type="SAM" id="SignalP"/>
    </source>
</evidence>
<dbReference type="InterPro" id="IPR000914">
    <property type="entry name" value="SBP_5_dom"/>
</dbReference>
<keyword evidence="4 6" id="KW-0732">Signal</keyword>
<comment type="similarity">
    <text evidence="2">Belongs to the bacterial solute-binding protein 5 family.</text>
</comment>
<feature type="signal peptide" evidence="6">
    <location>
        <begin position="1"/>
        <end position="22"/>
    </location>
</feature>
<keyword evidence="9" id="KW-1185">Reference proteome</keyword>
<dbReference type="SUPFAM" id="SSF53850">
    <property type="entry name" value="Periplasmic binding protein-like II"/>
    <property type="match status" value="1"/>
</dbReference>
<dbReference type="Gene3D" id="3.40.190.10">
    <property type="entry name" value="Periplasmic binding protein-like II"/>
    <property type="match status" value="1"/>
</dbReference>
<dbReference type="Pfam" id="PF00496">
    <property type="entry name" value="SBP_bac_5"/>
    <property type="match status" value="1"/>
</dbReference>
<dbReference type="Proteomes" id="UP000215590">
    <property type="component" value="Unassembled WGS sequence"/>
</dbReference>
<evidence type="ECO:0000313" key="8">
    <source>
        <dbReference type="EMBL" id="OYR14733.1"/>
    </source>
</evidence>
<evidence type="ECO:0000256" key="2">
    <source>
        <dbReference type="ARBA" id="ARBA00005695"/>
    </source>
</evidence>
<dbReference type="InterPro" id="IPR030678">
    <property type="entry name" value="Peptide/Ni-bd"/>
</dbReference>
<protein>
    <submittedName>
        <fullName evidence="8">Bacterial extracellular solute-binding, 5 Middle family protein</fullName>
    </submittedName>
</protein>
<dbReference type="PIRSF" id="PIRSF002741">
    <property type="entry name" value="MppA"/>
    <property type="match status" value="1"/>
</dbReference>
<feature type="chain" id="PRO_5012513590" evidence="6">
    <location>
        <begin position="23"/>
        <end position="515"/>
    </location>
</feature>
<reference evidence="8 9" key="1">
    <citation type="submission" date="2017-07" db="EMBL/GenBank/DDBJ databases">
        <title>Phylogenetic study on the rhizospheric bacterium Ochrobactrum sp. A44.</title>
        <authorList>
            <person name="Krzyzanowska D.M."/>
            <person name="Ossowicki A."/>
            <person name="Rajewska M."/>
            <person name="Maciag T."/>
            <person name="Kaczynski Z."/>
            <person name="Czerwicka M."/>
            <person name="Jafra S."/>
        </authorList>
    </citation>
    <scope>NUCLEOTIDE SEQUENCE [LARGE SCALE GENOMIC DNA]</scope>
    <source>
        <strain evidence="8 9">DSM 7216</strain>
    </source>
</reference>
<gene>
    <name evidence="8" type="ORF">CEV31_2821</name>
</gene>
<feature type="domain" description="Solute-binding protein family 5" evidence="7">
    <location>
        <begin position="68"/>
        <end position="389"/>
    </location>
</feature>
<keyword evidence="5" id="KW-0574">Periplasm</keyword>
<dbReference type="PANTHER" id="PTHR30290:SF9">
    <property type="entry name" value="OLIGOPEPTIDE-BINDING PROTEIN APPA"/>
    <property type="match status" value="1"/>
</dbReference>
<dbReference type="AlphaFoldDB" id="A0A256FIR6"/>
<accession>A0A256FIR6</accession>
<dbReference type="GO" id="GO:0043190">
    <property type="term" value="C:ATP-binding cassette (ABC) transporter complex"/>
    <property type="evidence" value="ECO:0007669"/>
    <property type="project" value="InterPro"/>
</dbReference>
<evidence type="ECO:0000256" key="1">
    <source>
        <dbReference type="ARBA" id="ARBA00004418"/>
    </source>
</evidence>
<proteinExistence type="inferred from homology"/>
<dbReference type="OrthoDB" id="8144963at2"/>
<name>A0A256FIR6_9HYPH</name>
<comment type="subcellular location">
    <subcellularLocation>
        <location evidence="1">Periplasm</location>
    </subcellularLocation>
</comment>
<sequence>MKWVSVSVAAIVAWSAVTQVYAAPKDSLALAIGGEPDNGFDPLAGWGGYGNPLFQSTLLRRDVDLGTVPDLATEWKLSDDRKVWTIKLRDDVRFSDGSPLTAEDVAFTFNTAKASANAIDLSVMEKAEGVDKSTLRISLNRPWITFVEAFYTLGIVPAATYGPNYARKPIGSGPYKFVAWNEGEQLIVERNDAYYGDKGPFKKITFLFTGEAPGLAAANAGAVDMVAVPAQLADAVPSGFKAISVQTVDNRGLSLPFAKPHDVDGRKVGNAVTSDPAIRKAINMGLDRKLIVDVALNSHGTPAFGPADGLPWAGKADQVDFNLDAAKALLDEAGWVAGDDGIRVREGVRAAFPINYPASDGTRQALAETAAELLRPLGIEATAQGGSWDAIGRVMHSEPVVFGFGSHSPYQLYSLFAQKLGGVEYMNPSYYANAHVEALFEKAQGAESLEASLPYWAEAAEYYGLKGDNSWAWLVNLDHVYLTNKCLDIGKTQIEPHGHGWPVTATIANWRWTCE</sequence>
<evidence type="ECO:0000256" key="4">
    <source>
        <dbReference type="ARBA" id="ARBA00022729"/>
    </source>
</evidence>
<dbReference type="EMBL" id="NNRJ01000051">
    <property type="protein sequence ID" value="OYR14733.1"/>
    <property type="molecule type" value="Genomic_DNA"/>
</dbReference>
<evidence type="ECO:0000256" key="3">
    <source>
        <dbReference type="ARBA" id="ARBA00022448"/>
    </source>
</evidence>
<keyword evidence="3" id="KW-0813">Transport</keyword>
<evidence type="ECO:0000313" key="9">
    <source>
        <dbReference type="Proteomes" id="UP000215590"/>
    </source>
</evidence>
<evidence type="ECO:0000259" key="7">
    <source>
        <dbReference type="Pfam" id="PF00496"/>
    </source>
</evidence>
<evidence type="ECO:0000256" key="5">
    <source>
        <dbReference type="ARBA" id="ARBA00022764"/>
    </source>
</evidence>
<dbReference type="GO" id="GO:0015833">
    <property type="term" value="P:peptide transport"/>
    <property type="evidence" value="ECO:0007669"/>
    <property type="project" value="TreeGrafter"/>
</dbReference>
<dbReference type="RefSeq" id="WP_094508522.1">
    <property type="nucleotide sequence ID" value="NZ_JBHEEK010000011.1"/>
</dbReference>
<dbReference type="CDD" id="cd08518">
    <property type="entry name" value="PBP2_NikA_DppA_OppA_like_19"/>
    <property type="match status" value="1"/>
</dbReference>
<organism evidence="8 9">
    <name type="scientific">Brucella thiophenivorans</name>
    <dbReference type="NCBI Taxonomy" id="571255"/>
    <lineage>
        <taxon>Bacteria</taxon>
        <taxon>Pseudomonadati</taxon>
        <taxon>Pseudomonadota</taxon>
        <taxon>Alphaproteobacteria</taxon>
        <taxon>Hyphomicrobiales</taxon>
        <taxon>Brucellaceae</taxon>
        <taxon>Brucella/Ochrobactrum group</taxon>
        <taxon>Brucella</taxon>
    </lineage>
</organism>
<dbReference type="Gene3D" id="3.10.105.10">
    <property type="entry name" value="Dipeptide-binding Protein, Domain 3"/>
    <property type="match status" value="1"/>
</dbReference>
<dbReference type="PANTHER" id="PTHR30290">
    <property type="entry name" value="PERIPLASMIC BINDING COMPONENT OF ABC TRANSPORTER"/>
    <property type="match status" value="1"/>
</dbReference>
<dbReference type="GO" id="GO:0030288">
    <property type="term" value="C:outer membrane-bounded periplasmic space"/>
    <property type="evidence" value="ECO:0007669"/>
    <property type="project" value="UniProtKB-ARBA"/>
</dbReference>
<dbReference type="GO" id="GO:1904680">
    <property type="term" value="F:peptide transmembrane transporter activity"/>
    <property type="evidence" value="ECO:0007669"/>
    <property type="project" value="TreeGrafter"/>
</dbReference>
<comment type="caution">
    <text evidence="8">The sequence shown here is derived from an EMBL/GenBank/DDBJ whole genome shotgun (WGS) entry which is preliminary data.</text>
</comment>